<dbReference type="EMBL" id="FQXG01000007">
    <property type="protein sequence ID" value="SHI09498.1"/>
    <property type="molecule type" value="Genomic_DNA"/>
</dbReference>
<dbReference type="InterPro" id="IPR013783">
    <property type="entry name" value="Ig-like_fold"/>
</dbReference>
<evidence type="ECO:0000256" key="6">
    <source>
        <dbReference type="ARBA" id="ARBA00023295"/>
    </source>
</evidence>
<dbReference type="PROSITE" id="PS00775">
    <property type="entry name" value="GLYCOSYL_HYDROL_F3"/>
    <property type="match status" value="1"/>
</dbReference>
<evidence type="ECO:0000256" key="9">
    <source>
        <dbReference type="ARBA" id="ARBA00032594"/>
    </source>
</evidence>
<dbReference type="Pfam" id="PF14310">
    <property type="entry name" value="Fn3-like"/>
    <property type="match status" value="1"/>
</dbReference>
<dbReference type="Pfam" id="PF00933">
    <property type="entry name" value="Glyco_hydro_3"/>
    <property type="match status" value="1"/>
</dbReference>
<dbReference type="InterPro" id="IPR036881">
    <property type="entry name" value="Glyco_hydro_3_C_sf"/>
</dbReference>
<evidence type="ECO:0000259" key="11">
    <source>
        <dbReference type="SMART" id="SM01217"/>
    </source>
</evidence>
<dbReference type="SUPFAM" id="SSF51445">
    <property type="entry name" value="(Trans)glycosidases"/>
    <property type="match status" value="1"/>
</dbReference>
<dbReference type="Gene3D" id="2.60.40.10">
    <property type="entry name" value="Immunoglobulins"/>
    <property type="match status" value="1"/>
</dbReference>
<comment type="catalytic activity">
    <reaction evidence="1">
        <text>Hydrolysis of terminal, non-reducing beta-D-glucosyl residues with release of beta-D-glucose.</text>
        <dbReference type="EC" id="3.2.1.21"/>
    </reaction>
</comment>
<evidence type="ECO:0000256" key="10">
    <source>
        <dbReference type="RuleBase" id="RU361161"/>
    </source>
</evidence>
<evidence type="ECO:0000313" key="13">
    <source>
        <dbReference type="Proteomes" id="UP000184268"/>
    </source>
</evidence>
<gene>
    <name evidence="12" type="ORF">SAMN02745129_4060</name>
</gene>
<dbReference type="SUPFAM" id="SSF52279">
    <property type="entry name" value="Beta-D-glucan exohydrolase, C-terminal domain"/>
    <property type="match status" value="1"/>
</dbReference>
<dbReference type="InterPro" id="IPR036962">
    <property type="entry name" value="Glyco_hydro_3_N_sf"/>
</dbReference>
<dbReference type="NCBIfam" id="NF011678">
    <property type="entry name" value="PRK15098.1"/>
    <property type="match status" value="1"/>
</dbReference>
<dbReference type="FunFam" id="2.60.40.10:FF:000495">
    <property type="entry name" value="Periplasmic beta-glucosidase"/>
    <property type="match status" value="1"/>
</dbReference>
<dbReference type="Gene3D" id="3.20.20.300">
    <property type="entry name" value="Glycoside hydrolase, family 3, N-terminal domain"/>
    <property type="match status" value="1"/>
</dbReference>
<keyword evidence="6 10" id="KW-0326">Glycosidase</keyword>
<keyword evidence="13" id="KW-1185">Reference proteome</keyword>
<dbReference type="Gene3D" id="3.40.50.1700">
    <property type="entry name" value="Glycoside hydrolase family 3 C-terminal domain"/>
    <property type="match status" value="1"/>
</dbReference>
<proteinExistence type="inferred from homology"/>
<evidence type="ECO:0000313" key="12">
    <source>
        <dbReference type="EMBL" id="SHI09498.1"/>
    </source>
</evidence>
<dbReference type="InterPro" id="IPR017853">
    <property type="entry name" value="GH"/>
</dbReference>
<comment type="similarity">
    <text evidence="2 10">Belongs to the glycosyl hydrolase 3 family.</text>
</comment>
<dbReference type="InterPro" id="IPR001764">
    <property type="entry name" value="Glyco_hydro_3_N"/>
</dbReference>
<name>A0A1M5YCD0_9GAMM</name>
<sequence length="799" mass="88042">MADEVVALSDDARTFLYLDPAHRMPTTNRRPLWPLMFALALPVAQASDAAHYLDPQPRSVPTILNGSDQAAMNVFIDQLLGQMTQAEKLGQLGIQAVSNAGSGPYLEEVYERQLRAGHLGAVFNVHGAQWSRQLQEIAVKETRLGIPLLMGHDILHGYKTIFPQPIGEAASWDLELAEANARAAAREATADGIMWTFAPMADVTRDPRWGRVSEGAGEDVYLTTRMSVARVKGFQGESLSAPDTMMATAKHFVGYGMVEAGRDYNRVQVSEVELKTHLLPPFKAMVDAGVGSVMTAFNEVNGIPVTASQQLVRQLLRQQWGFEGLVISDYQAISDLIPHGVAADPGHAAQLAFDAGVDMEMMSQNYFEQLPARLASGQISQAALDQSVRRVLESKWRLGLFEDPYRYADPVRAEREVLSEALLKQAREAAQRSFVLLKNQGQTLPLDPKRTPNIALIGPLADSKRDMIGNWAAVGDRRTQPVTLKEGLEARFGSEVTLRYAKGASYQYSTPADQRAGFRAALDAAEESDIILLAMGEHERQTGEASSRVGLGLPGNQLALMKELKALGKPMVLVVFSGRPNDLSWADEHVDAILHAWYPGTMAGHALADVLSGDVSPSGKLPISFPRSVGQIPIYYSSKNTGRPYNANNPNQRAEHYTSRYDDSRNTPLYAFGHGLSYSRFEYGALSLSSDSLSEQTPLTVELTVTNRGDYAGEEVVQLYTRQKVGSRTRPVQELKGWRKLHFEPGQTRTVRFELSPDDLAFYRADNRWGWEPGEFEVMVGSASNRVQRATFQLLPSQP</sequence>
<dbReference type="PANTHER" id="PTHR30620:SF16">
    <property type="entry name" value="LYSOSOMAL BETA GLUCOSIDASE"/>
    <property type="match status" value="1"/>
</dbReference>
<dbReference type="STRING" id="299255.SAMN02745129_4060"/>
<evidence type="ECO:0000256" key="4">
    <source>
        <dbReference type="ARBA" id="ARBA00022729"/>
    </source>
</evidence>
<dbReference type="GO" id="GO:0009251">
    <property type="term" value="P:glucan catabolic process"/>
    <property type="evidence" value="ECO:0007669"/>
    <property type="project" value="TreeGrafter"/>
</dbReference>
<dbReference type="InterPro" id="IPR051915">
    <property type="entry name" value="Cellulose_Degrad_GH3"/>
</dbReference>
<dbReference type="SMART" id="SM01217">
    <property type="entry name" value="Fn3_like"/>
    <property type="match status" value="1"/>
</dbReference>
<organism evidence="12 13">
    <name type="scientific">Ferrimonas marina</name>
    <dbReference type="NCBI Taxonomy" id="299255"/>
    <lineage>
        <taxon>Bacteria</taxon>
        <taxon>Pseudomonadati</taxon>
        <taxon>Pseudomonadota</taxon>
        <taxon>Gammaproteobacteria</taxon>
        <taxon>Alteromonadales</taxon>
        <taxon>Ferrimonadaceae</taxon>
        <taxon>Ferrimonas</taxon>
    </lineage>
</organism>
<dbReference type="Proteomes" id="UP000184268">
    <property type="component" value="Unassembled WGS sequence"/>
</dbReference>
<evidence type="ECO:0000256" key="3">
    <source>
        <dbReference type="ARBA" id="ARBA00012744"/>
    </source>
</evidence>
<dbReference type="InterPro" id="IPR026891">
    <property type="entry name" value="Fn3-like"/>
</dbReference>
<evidence type="ECO:0000256" key="8">
    <source>
        <dbReference type="ARBA" id="ARBA00032194"/>
    </source>
</evidence>
<dbReference type="InterPro" id="IPR002772">
    <property type="entry name" value="Glyco_hydro_3_C"/>
</dbReference>
<reference evidence="12 13" key="1">
    <citation type="submission" date="2016-11" db="EMBL/GenBank/DDBJ databases">
        <authorList>
            <person name="Jaros S."/>
            <person name="Januszkiewicz K."/>
            <person name="Wedrychowicz H."/>
        </authorList>
    </citation>
    <scope>NUCLEOTIDE SEQUENCE [LARGE SCALE GENOMIC DNA]</scope>
    <source>
        <strain evidence="12 13">DSM 16917</strain>
    </source>
</reference>
<dbReference type="PANTHER" id="PTHR30620">
    <property type="entry name" value="PERIPLASMIC BETA-GLUCOSIDASE-RELATED"/>
    <property type="match status" value="1"/>
</dbReference>
<dbReference type="GO" id="GO:0008422">
    <property type="term" value="F:beta-glucosidase activity"/>
    <property type="evidence" value="ECO:0007669"/>
    <property type="project" value="UniProtKB-EC"/>
</dbReference>
<dbReference type="RefSeq" id="WP_200804703.1">
    <property type="nucleotide sequence ID" value="NZ_FQXG01000007.1"/>
</dbReference>
<evidence type="ECO:0000256" key="2">
    <source>
        <dbReference type="ARBA" id="ARBA00005336"/>
    </source>
</evidence>
<dbReference type="EC" id="3.2.1.21" evidence="3"/>
<protein>
    <recommendedName>
        <fullName evidence="3">beta-glucosidase</fullName>
        <ecNumber evidence="3">3.2.1.21</ecNumber>
    </recommendedName>
    <alternativeName>
        <fullName evidence="9">Beta-D-glucoside glucohydrolase</fullName>
    </alternativeName>
    <alternativeName>
        <fullName evidence="7">Cellobiase</fullName>
    </alternativeName>
    <alternativeName>
        <fullName evidence="8">Gentiobiase</fullName>
    </alternativeName>
</protein>
<keyword evidence="4" id="KW-0732">Signal</keyword>
<dbReference type="Pfam" id="PF01915">
    <property type="entry name" value="Glyco_hydro_3_C"/>
    <property type="match status" value="1"/>
</dbReference>
<keyword evidence="5 10" id="KW-0378">Hydrolase</keyword>
<feature type="domain" description="Fibronectin type III-like" evidence="11">
    <location>
        <begin position="715"/>
        <end position="784"/>
    </location>
</feature>
<evidence type="ECO:0000256" key="1">
    <source>
        <dbReference type="ARBA" id="ARBA00000448"/>
    </source>
</evidence>
<dbReference type="AlphaFoldDB" id="A0A1M5YCD0"/>
<evidence type="ECO:0000256" key="7">
    <source>
        <dbReference type="ARBA" id="ARBA00031448"/>
    </source>
</evidence>
<accession>A0A1M5YCD0</accession>
<evidence type="ECO:0000256" key="5">
    <source>
        <dbReference type="ARBA" id="ARBA00022801"/>
    </source>
</evidence>
<dbReference type="InterPro" id="IPR019800">
    <property type="entry name" value="Glyco_hydro_3_AS"/>
</dbReference>
<dbReference type="FunFam" id="3.20.20.300:FF:000005">
    <property type="entry name" value="Periplasmic beta-glucosidase"/>
    <property type="match status" value="1"/>
</dbReference>
<dbReference type="PRINTS" id="PR00133">
    <property type="entry name" value="GLHYDRLASE3"/>
</dbReference>